<dbReference type="InterPro" id="IPR011991">
    <property type="entry name" value="ArsR-like_HTH"/>
</dbReference>
<comment type="caution">
    <text evidence="8">The sequence shown here is derived from an EMBL/GenBank/DDBJ whole genome shotgun (WGS) entry which is preliminary data.</text>
</comment>
<dbReference type="PROSITE" id="PS51078">
    <property type="entry name" value="ICLR_ED"/>
    <property type="match status" value="1"/>
</dbReference>
<evidence type="ECO:0000256" key="1">
    <source>
        <dbReference type="ARBA" id="ARBA00023015"/>
    </source>
</evidence>
<dbReference type="InterPro" id="IPR005471">
    <property type="entry name" value="Tscrpt_reg_IclR_N"/>
</dbReference>
<keyword evidence="2" id="KW-0238">DNA-binding</keyword>
<dbReference type="AlphaFoldDB" id="M8DEJ2"/>
<organism evidence="8 9">
    <name type="scientific">Brevibacillus borstelensis AK1</name>
    <dbReference type="NCBI Taxonomy" id="1300222"/>
    <lineage>
        <taxon>Bacteria</taxon>
        <taxon>Bacillati</taxon>
        <taxon>Bacillota</taxon>
        <taxon>Bacilli</taxon>
        <taxon>Bacillales</taxon>
        <taxon>Paenibacillaceae</taxon>
        <taxon>Brevibacillus</taxon>
    </lineage>
</organism>
<protein>
    <recommendedName>
        <fullName evidence="5">Glycerol operon regulatory protein</fullName>
    </recommendedName>
</protein>
<dbReference type="PROSITE" id="PS51077">
    <property type="entry name" value="HTH_ICLR"/>
    <property type="match status" value="1"/>
</dbReference>
<reference evidence="8 9" key="1">
    <citation type="submission" date="2013-03" db="EMBL/GenBank/DDBJ databases">
        <title>Assembly of a new bacterial strain Brevibacillus borstelensis AK1.</title>
        <authorList>
            <person name="Rajan I."/>
            <person name="PoliReddy D."/>
            <person name="Sugumar T."/>
            <person name="Rathinam K."/>
            <person name="Alqarawi S."/>
            <person name="Khalil A.B."/>
            <person name="Sivakumar N."/>
        </authorList>
    </citation>
    <scope>NUCLEOTIDE SEQUENCE [LARGE SCALE GENOMIC DNA]</scope>
    <source>
        <strain evidence="8 9">AK1</strain>
    </source>
</reference>
<comment type="function">
    <text evidence="4">May be an activator protein for the gylABX operon.</text>
</comment>
<dbReference type="SMART" id="SM00346">
    <property type="entry name" value="HTH_ICLR"/>
    <property type="match status" value="1"/>
</dbReference>
<dbReference type="Proteomes" id="UP000012081">
    <property type="component" value="Unassembled WGS sequence"/>
</dbReference>
<dbReference type="SUPFAM" id="SSF55781">
    <property type="entry name" value="GAF domain-like"/>
    <property type="match status" value="1"/>
</dbReference>
<dbReference type="InterPro" id="IPR014757">
    <property type="entry name" value="Tscrpt_reg_IclR_C"/>
</dbReference>
<evidence type="ECO:0000256" key="3">
    <source>
        <dbReference type="ARBA" id="ARBA00023163"/>
    </source>
</evidence>
<keyword evidence="1" id="KW-0805">Transcription regulation</keyword>
<feature type="domain" description="HTH iclR-type" evidence="6">
    <location>
        <begin position="5"/>
        <end position="67"/>
    </location>
</feature>
<dbReference type="Pfam" id="PF01614">
    <property type="entry name" value="IclR_C"/>
    <property type="match status" value="1"/>
</dbReference>
<dbReference type="OrthoDB" id="9791752at2"/>
<dbReference type="PANTHER" id="PTHR30136:SF24">
    <property type="entry name" value="HTH-TYPE TRANSCRIPTIONAL REPRESSOR ALLR"/>
    <property type="match status" value="1"/>
</dbReference>
<dbReference type="InterPro" id="IPR036388">
    <property type="entry name" value="WH-like_DNA-bd_sf"/>
</dbReference>
<keyword evidence="9" id="KW-1185">Reference proteome</keyword>
<dbReference type="STRING" id="1300222.I532_15856"/>
<keyword evidence="3" id="KW-0804">Transcription</keyword>
<dbReference type="InterPro" id="IPR029016">
    <property type="entry name" value="GAF-like_dom_sf"/>
</dbReference>
<dbReference type="RefSeq" id="WP_003389421.1">
    <property type="nucleotide sequence ID" value="NZ_APBN01000006.1"/>
</dbReference>
<dbReference type="GeneID" id="89501808"/>
<dbReference type="Pfam" id="PF09339">
    <property type="entry name" value="HTH_IclR"/>
    <property type="match status" value="1"/>
</dbReference>
<dbReference type="Gene3D" id="3.30.450.40">
    <property type="match status" value="1"/>
</dbReference>
<dbReference type="GO" id="GO:0045892">
    <property type="term" value="P:negative regulation of DNA-templated transcription"/>
    <property type="evidence" value="ECO:0007669"/>
    <property type="project" value="UniProtKB-ARBA"/>
</dbReference>
<accession>M8DEJ2</accession>
<evidence type="ECO:0000259" key="7">
    <source>
        <dbReference type="PROSITE" id="PS51078"/>
    </source>
</evidence>
<gene>
    <name evidence="8" type="ORF">I532_15856</name>
</gene>
<dbReference type="CDD" id="cd00090">
    <property type="entry name" value="HTH_ARSR"/>
    <property type="match status" value="1"/>
</dbReference>
<evidence type="ECO:0000259" key="6">
    <source>
        <dbReference type="PROSITE" id="PS51077"/>
    </source>
</evidence>
<dbReference type="GO" id="GO:0003700">
    <property type="term" value="F:DNA-binding transcription factor activity"/>
    <property type="evidence" value="ECO:0007669"/>
    <property type="project" value="TreeGrafter"/>
</dbReference>
<dbReference type="PANTHER" id="PTHR30136">
    <property type="entry name" value="HELIX-TURN-HELIX TRANSCRIPTIONAL REGULATOR, ICLR FAMILY"/>
    <property type="match status" value="1"/>
</dbReference>
<name>M8DEJ2_9BACL</name>
<dbReference type="FunFam" id="1.10.10.10:FF:000056">
    <property type="entry name" value="IclR family transcriptional regulator"/>
    <property type="match status" value="1"/>
</dbReference>
<evidence type="ECO:0000256" key="2">
    <source>
        <dbReference type="ARBA" id="ARBA00023125"/>
    </source>
</evidence>
<feature type="domain" description="IclR-ED" evidence="7">
    <location>
        <begin position="68"/>
        <end position="253"/>
    </location>
</feature>
<evidence type="ECO:0000256" key="4">
    <source>
        <dbReference type="ARBA" id="ARBA00058938"/>
    </source>
</evidence>
<sequence length="258" mass="29297">MDQVLSSVRNGCKLLKMFLDGPPEMGVTELSKRLQLSKGAVHKLLTTLESEGFIRKNEKTKQYTLGYTLLELGDKVIKNHDIVAFSTPYIQRLLARTQELVVLCIQDGKDAIYVSKADSPHPIRFTLETYRRFPMYSTSASRVLLAYRTPEFQDEILREEIKGYTPHSFTSVEEIKQNLQDIRERGYEFSSNRRNVGVTGMAAPIFDSTGEVVASISVIGPSDRVLPQQDVIRNELLTTVQEMSAELGYRYQLTRPVL</sequence>
<dbReference type="InterPro" id="IPR050707">
    <property type="entry name" value="HTH_MetabolicPath_Reg"/>
</dbReference>
<dbReference type="InterPro" id="IPR036390">
    <property type="entry name" value="WH_DNA-bd_sf"/>
</dbReference>
<evidence type="ECO:0000313" key="8">
    <source>
        <dbReference type="EMBL" id="EMT51832.1"/>
    </source>
</evidence>
<dbReference type="EMBL" id="APBN01000006">
    <property type="protein sequence ID" value="EMT51832.1"/>
    <property type="molecule type" value="Genomic_DNA"/>
</dbReference>
<proteinExistence type="predicted"/>
<dbReference type="SUPFAM" id="SSF46785">
    <property type="entry name" value="Winged helix' DNA-binding domain"/>
    <property type="match status" value="1"/>
</dbReference>
<dbReference type="Gene3D" id="1.10.10.10">
    <property type="entry name" value="Winged helix-like DNA-binding domain superfamily/Winged helix DNA-binding domain"/>
    <property type="match status" value="1"/>
</dbReference>
<evidence type="ECO:0000313" key="9">
    <source>
        <dbReference type="Proteomes" id="UP000012081"/>
    </source>
</evidence>
<dbReference type="PATRIC" id="fig|1300222.3.peg.3316"/>
<dbReference type="GO" id="GO:0003677">
    <property type="term" value="F:DNA binding"/>
    <property type="evidence" value="ECO:0007669"/>
    <property type="project" value="UniProtKB-KW"/>
</dbReference>
<evidence type="ECO:0000256" key="5">
    <source>
        <dbReference type="ARBA" id="ARBA00070406"/>
    </source>
</evidence>